<proteinExistence type="predicted"/>
<gene>
    <name evidence="2" type="ORF">C6V83_09950</name>
</gene>
<organism evidence="2 3">
    <name type="scientific">Gordonia iterans</name>
    <dbReference type="NCBI Taxonomy" id="1004901"/>
    <lineage>
        <taxon>Bacteria</taxon>
        <taxon>Bacillati</taxon>
        <taxon>Actinomycetota</taxon>
        <taxon>Actinomycetes</taxon>
        <taxon>Mycobacteriales</taxon>
        <taxon>Gordoniaceae</taxon>
        <taxon>Gordonia</taxon>
    </lineage>
</organism>
<dbReference type="Pfam" id="PF09348">
    <property type="entry name" value="DUF1990"/>
    <property type="match status" value="1"/>
</dbReference>
<dbReference type="InterPro" id="IPR018960">
    <property type="entry name" value="DUF1990"/>
</dbReference>
<dbReference type="KEGG" id="git:C6V83_09950"/>
<dbReference type="AlphaFoldDB" id="A0A2S0KFU4"/>
<feature type="domain" description="DUF1990" evidence="1">
    <location>
        <begin position="46"/>
        <end position="190"/>
    </location>
</feature>
<dbReference type="OrthoDB" id="120660at2"/>
<evidence type="ECO:0000313" key="3">
    <source>
        <dbReference type="Proteomes" id="UP000239814"/>
    </source>
</evidence>
<dbReference type="PANTHER" id="PTHR34202">
    <property type="entry name" value="UPF0548 PROTEIN"/>
    <property type="match status" value="1"/>
</dbReference>
<dbReference type="EMBL" id="CP027433">
    <property type="protein sequence ID" value="AVM00545.1"/>
    <property type="molecule type" value="Genomic_DNA"/>
</dbReference>
<sequence length="208" mass="22763">MLYQDLSYPTALHGASVHLCSAEDPVECPDVHSGDAELRKLLAYNRFHVVTHCELIGGGRHVFEHAAARLLSGAAHRAARAPLRRSDRPAARELEPGERVEVRPFGLGAAASPCRVLVAEYTPRRADLVYGTLPGHLECGEERFSVVLGDDDAVIVEVVAFSRPGRPITRIAGPLGRRLQQAMARRYVRAIGDLTGSPAFSRSRNRNR</sequence>
<accession>A0A2S0KFU4</accession>
<name>A0A2S0KFU4_9ACTN</name>
<dbReference type="RefSeq" id="WP_105942273.1">
    <property type="nucleotide sequence ID" value="NZ_CP027433.1"/>
</dbReference>
<dbReference type="Proteomes" id="UP000239814">
    <property type="component" value="Chromosome"/>
</dbReference>
<reference evidence="2 3" key="1">
    <citation type="submission" date="2018-03" db="EMBL/GenBank/DDBJ databases">
        <title>Characteristics and genome of n-alkane degrading marine bacteria Gordonia iterans isolated from crude oil contaminated in Tae-an, South Korea.</title>
        <authorList>
            <person name="Lee S.-S."/>
            <person name="Kim H."/>
        </authorList>
    </citation>
    <scope>NUCLEOTIDE SEQUENCE [LARGE SCALE GENOMIC DNA]</scope>
    <source>
        <strain evidence="2 3">Co17</strain>
    </source>
</reference>
<protein>
    <recommendedName>
        <fullName evidence="1">DUF1990 domain-containing protein</fullName>
    </recommendedName>
</protein>
<keyword evidence="3" id="KW-1185">Reference proteome</keyword>
<evidence type="ECO:0000259" key="1">
    <source>
        <dbReference type="Pfam" id="PF09348"/>
    </source>
</evidence>
<evidence type="ECO:0000313" key="2">
    <source>
        <dbReference type="EMBL" id="AVM00545.1"/>
    </source>
</evidence>
<dbReference type="PANTHER" id="PTHR34202:SF1">
    <property type="entry name" value="UPF0548 PROTEIN"/>
    <property type="match status" value="1"/>
</dbReference>